<evidence type="ECO:0000259" key="7">
    <source>
        <dbReference type="PROSITE" id="PS50111"/>
    </source>
</evidence>
<comment type="similarity">
    <text evidence="3">Belongs to the methyl-accepting chemotaxis (MCP) protein family.</text>
</comment>
<protein>
    <submittedName>
        <fullName evidence="9">Methyl-accepting chemotaxis protein</fullName>
    </submittedName>
</protein>
<feature type="domain" description="HAMP" evidence="8">
    <location>
        <begin position="208"/>
        <end position="261"/>
    </location>
</feature>
<feature type="transmembrane region" description="Helical" evidence="6">
    <location>
        <begin position="12"/>
        <end position="33"/>
    </location>
</feature>
<dbReference type="SUPFAM" id="SSF58104">
    <property type="entry name" value="Methyl-accepting chemotaxis protein (MCP) signaling domain"/>
    <property type="match status" value="1"/>
</dbReference>
<dbReference type="Gene3D" id="1.10.287.950">
    <property type="entry name" value="Methyl-accepting chemotaxis protein"/>
    <property type="match status" value="1"/>
</dbReference>
<feature type="transmembrane region" description="Helical" evidence="6">
    <location>
        <begin position="182"/>
        <end position="206"/>
    </location>
</feature>
<dbReference type="Pfam" id="PF00015">
    <property type="entry name" value="MCPsignal"/>
    <property type="match status" value="1"/>
</dbReference>
<dbReference type="InterPro" id="IPR051310">
    <property type="entry name" value="MCP_chemotaxis"/>
</dbReference>
<evidence type="ECO:0000256" key="1">
    <source>
        <dbReference type="ARBA" id="ARBA00004370"/>
    </source>
</evidence>
<keyword evidence="6" id="KW-0812">Transmembrane</keyword>
<accession>A0AAJ2B8I6</accession>
<dbReference type="AlphaFoldDB" id="A0AAJ2B8I6"/>
<comment type="caution">
    <text evidence="9">The sequence shown here is derived from an EMBL/GenBank/DDBJ whole genome shotgun (WGS) entry which is preliminary data.</text>
</comment>
<evidence type="ECO:0000256" key="2">
    <source>
        <dbReference type="ARBA" id="ARBA00022500"/>
    </source>
</evidence>
<dbReference type="CDD" id="cd11386">
    <property type="entry name" value="MCP_signal"/>
    <property type="match status" value="1"/>
</dbReference>
<proteinExistence type="inferred from homology"/>
<evidence type="ECO:0000256" key="5">
    <source>
        <dbReference type="SAM" id="MobiDB-lite"/>
    </source>
</evidence>
<keyword evidence="6" id="KW-1133">Transmembrane helix</keyword>
<dbReference type="PROSITE" id="PS50885">
    <property type="entry name" value="HAMP"/>
    <property type="match status" value="2"/>
</dbReference>
<dbReference type="GO" id="GO:0007165">
    <property type="term" value="P:signal transduction"/>
    <property type="evidence" value="ECO:0007669"/>
    <property type="project" value="UniProtKB-KW"/>
</dbReference>
<dbReference type="GO" id="GO:0005886">
    <property type="term" value="C:plasma membrane"/>
    <property type="evidence" value="ECO:0007669"/>
    <property type="project" value="TreeGrafter"/>
</dbReference>
<sequence>MALDFYRIRTKLALMSGAGIVLVLTASVTGWFLSQAVDAAVSKGRVQADIARNMVDMKASLRGMEIGVGEIRLASTPSELKDAQAYVTKRHESAVKYLELGTAAMEASANKERAQKISEVLAKYNADVGKLLADRAANAEISHQLAPLKTTSAQLASMADEIVNDVKARSEAANEERRQLQALASTITITLSGLMVLLMIVSAFFGRRAIATPIARTTDCMKTLADGDLSVAIPYTDNKDEVGDMARAVLVFKENAVRVRDLAFQEAALQEQNADLQSNIAQVVSSAVAGDFSARISKRYENPDLNRFALSVNELVTSVDRGVAETNRVVAALADGDLTESMQGDFRGVFLELQRNVNVTMESLRSVMMEVRSAIDMIKSGAGELRIASDDLSKRTEQQAASLEETAAALEEITSAVKNSTTRSTEASDMVVQARQSTEQSSNVVRNAVSAMGRIEQASNEIGNIINVIDEIAFQTNLLALNAGVEAARAGEAGKGFAVVAQEVRELAQRSATAAKDIKTLIVRSRNEVSSGVSLVTETGSALEAIREHVSKIDEHVHSIATASKEQSTGLSEVNGVVNQMDQTTQQNAAMVEQSTAATSKLADEAVNLSNLVARFKTGSCQTTPVSKAANSQHHAPGRRSAVPQYRGNAAVAMKSEWEEF</sequence>
<feature type="domain" description="HAMP" evidence="8">
    <location>
        <begin position="317"/>
        <end position="369"/>
    </location>
</feature>
<evidence type="ECO:0000256" key="4">
    <source>
        <dbReference type="PROSITE-ProRule" id="PRU00284"/>
    </source>
</evidence>
<evidence type="ECO:0000313" key="10">
    <source>
        <dbReference type="Proteomes" id="UP001255601"/>
    </source>
</evidence>
<evidence type="ECO:0000256" key="6">
    <source>
        <dbReference type="SAM" id="Phobius"/>
    </source>
</evidence>
<keyword evidence="4" id="KW-0807">Transducer</keyword>
<dbReference type="Gene3D" id="6.10.340.10">
    <property type="match status" value="1"/>
</dbReference>
<dbReference type="InterPro" id="IPR003660">
    <property type="entry name" value="HAMP_dom"/>
</dbReference>
<gene>
    <name evidence="9" type="ORF">QE369_001594</name>
</gene>
<name>A0AAJ2B8I6_9HYPH</name>
<evidence type="ECO:0000256" key="3">
    <source>
        <dbReference type="ARBA" id="ARBA00029447"/>
    </source>
</evidence>
<evidence type="ECO:0000259" key="8">
    <source>
        <dbReference type="PROSITE" id="PS50885"/>
    </source>
</evidence>
<dbReference type="EMBL" id="JAVIZC010000001">
    <property type="protein sequence ID" value="MDR6101416.1"/>
    <property type="molecule type" value="Genomic_DNA"/>
</dbReference>
<dbReference type="PANTHER" id="PTHR43531">
    <property type="entry name" value="PROTEIN ICFG"/>
    <property type="match status" value="1"/>
</dbReference>
<keyword evidence="6" id="KW-0472">Membrane</keyword>
<evidence type="ECO:0000313" key="9">
    <source>
        <dbReference type="EMBL" id="MDR6101416.1"/>
    </source>
</evidence>
<dbReference type="SUPFAM" id="SSF158472">
    <property type="entry name" value="HAMP domain-like"/>
    <property type="match status" value="1"/>
</dbReference>
<dbReference type="SMART" id="SM00304">
    <property type="entry name" value="HAMP"/>
    <property type="match status" value="2"/>
</dbReference>
<dbReference type="GO" id="GO:0004888">
    <property type="term" value="F:transmembrane signaling receptor activity"/>
    <property type="evidence" value="ECO:0007669"/>
    <property type="project" value="InterPro"/>
</dbReference>
<feature type="compositionally biased region" description="Polar residues" evidence="5">
    <location>
        <begin position="623"/>
        <end position="634"/>
    </location>
</feature>
<dbReference type="Proteomes" id="UP001255601">
    <property type="component" value="Unassembled WGS sequence"/>
</dbReference>
<dbReference type="PRINTS" id="PR00260">
    <property type="entry name" value="CHEMTRNSDUCR"/>
</dbReference>
<feature type="region of interest" description="Disordered" evidence="5">
    <location>
        <begin position="623"/>
        <end position="643"/>
    </location>
</feature>
<comment type="subcellular location">
    <subcellularLocation>
        <location evidence="1">Membrane</location>
    </subcellularLocation>
</comment>
<dbReference type="CDD" id="cd06225">
    <property type="entry name" value="HAMP"/>
    <property type="match status" value="1"/>
</dbReference>
<dbReference type="GO" id="GO:0006935">
    <property type="term" value="P:chemotaxis"/>
    <property type="evidence" value="ECO:0007669"/>
    <property type="project" value="UniProtKB-KW"/>
</dbReference>
<dbReference type="FunFam" id="1.10.287.950:FF:000001">
    <property type="entry name" value="Methyl-accepting chemotaxis sensory transducer"/>
    <property type="match status" value="1"/>
</dbReference>
<reference evidence="9" key="1">
    <citation type="submission" date="2023-08" db="EMBL/GenBank/DDBJ databases">
        <title>Functional and genomic diversity of the sorghum phyllosphere microbiome.</title>
        <authorList>
            <person name="Shade A."/>
        </authorList>
    </citation>
    <scope>NUCLEOTIDE SEQUENCE</scope>
    <source>
        <strain evidence="9">SORGH_AS_0974</strain>
    </source>
</reference>
<dbReference type="RefSeq" id="WP_309770257.1">
    <property type="nucleotide sequence ID" value="NZ_JAVIZC010000001.1"/>
</dbReference>
<dbReference type="SMART" id="SM00283">
    <property type="entry name" value="MA"/>
    <property type="match status" value="1"/>
</dbReference>
<feature type="domain" description="Methyl-accepting transducer" evidence="7">
    <location>
        <begin position="374"/>
        <end position="603"/>
    </location>
</feature>
<dbReference type="Pfam" id="PF18947">
    <property type="entry name" value="HAMP_2"/>
    <property type="match status" value="1"/>
</dbReference>
<dbReference type="PANTHER" id="PTHR43531:SF11">
    <property type="entry name" value="METHYL-ACCEPTING CHEMOTAXIS PROTEIN 3"/>
    <property type="match status" value="1"/>
</dbReference>
<dbReference type="InterPro" id="IPR004089">
    <property type="entry name" value="MCPsignal_dom"/>
</dbReference>
<dbReference type="InterPro" id="IPR004090">
    <property type="entry name" value="Chemotax_Me-accpt_rcpt"/>
</dbReference>
<dbReference type="PROSITE" id="PS50111">
    <property type="entry name" value="CHEMOTAXIS_TRANSDUC_2"/>
    <property type="match status" value="1"/>
</dbReference>
<organism evidence="9 10">
    <name type="scientific">Agrobacterium larrymoorei</name>
    <dbReference type="NCBI Taxonomy" id="160699"/>
    <lineage>
        <taxon>Bacteria</taxon>
        <taxon>Pseudomonadati</taxon>
        <taxon>Pseudomonadota</taxon>
        <taxon>Alphaproteobacteria</taxon>
        <taxon>Hyphomicrobiales</taxon>
        <taxon>Rhizobiaceae</taxon>
        <taxon>Rhizobium/Agrobacterium group</taxon>
        <taxon>Agrobacterium</taxon>
    </lineage>
</organism>
<keyword evidence="2" id="KW-0145">Chemotaxis</keyword>
<dbReference type="Pfam" id="PF00672">
    <property type="entry name" value="HAMP"/>
    <property type="match status" value="1"/>
</dbReference>